<feature type="transmembrane region" description="Helical" evidence="10">
    <location>
        <begin position="334"/>
        <end position="357"/>
    </location>
</feature>
<keyword evidence="8 10" id="KW-0472">Membrane</keyword>
<feature type="transmembrane region" description="Helical" evidence="10">
    <location>
        <begin position="457"/>
        <end position="476"/>
    </location>
</feature>
<dbReference type="PANTHER" id="PTHR42711:SF5">
    <property type="entry name" value="ABC TRANSPORTER ATP-BINDING PROTEIN NATA"/>
    <property type="match status" value="1"/>
</dbReference>
<gene>
    <name evidence="12" type="ORF">SCANT_v1c02840</name>
</gene>
<dbReference type="SMART" id="SM00382">
    <property type="entry name" value="AAA"/>
    <property type="match status" value="1"/>
</dbReference>
<evidence type="ECO:0000256" key="2">
    <source>
        <dbReference type="ARBA" id="ARBA00005417"/>
    </source>
</evidence>
<organism evidence="12 13">
    <name type="scientific">Spiroplasma cantharicola</name>
    <dbReference type="NCBI Taxonomy" id="362837"/>
    <lineage>
        <taxon>Bacteria</taxon>
        <taxon>Bacillati</taxon>
        <taxon>Mycoplasmatota</taxon>
        <taxon>Mollicutes</taxon>
        <taxon>Entomoplasmatales</taxon>
        <taxon>Spiroplasmataceae</taxon>
        <taxon>Spiroplasma</taxon>
    </lineage>
</organism>
<dbReference type="KEGG" id="scj:SCANT_v1c02840"/>
<name>A0A0M3SJ65_9MOLU</name>
<dbReference type="STRING" id="362837.SCANT_v1c02840"/>
<evidence type="ECO:0000313" key="12">
    <source>
        <dbReference type="EMBL" id="ALD66194.1"/>
    </source>
</evidence>
<comment type="subcellular location">
    <subcellularLocation>
        <location evidence="1">Membrane</location>
        <topology evidence="1">Multi-pass membrane protein</topology>
    </subcellularLocation>
</comment>
<proteinExistence type="inferred from homology"/>
<keyword evidence="13" id="KW-1185">Reference proteome</keyword>
<dbReference type="PANTHER" id="PTHR42711">
    <property type="entry name" value="ABC TRANSPORTER ATP-BINDING PROTEIN"/>
    <property type="match status" value="1"/>
</dbReference>
<dbReference type="Pfam" id="PF00005">
    <property type="entry name" value="ABC_tran"/>
    <property type="match status" value="1"/>
</dbReference>
<keyword evidence="9" id="KW-0175">Coiled coil</keyword>
<feature type="transmembrane region" description="Helical" evidence="10">
    <location>
        <begin position="293"/>
        <end position="314"/>
    </location>
</feature>
<protein>
    <submittedName>
        <fullName evidence="12">ABC transporter ATP-binding protein</fullName>
    </submittedName>
</protein>
<feature type="transmembrane region" description="Helical" evidence="10">
    <location>
        <begin position="423"/>
        <end position="445"/>
    </location>
</feature>
<feature type="transmembrane region" description="Helical" evidence="10">
    <location>
        <begin position="377"/>
        <end position="403"/>
    </location>
</feature>
<dbReference type="PROSITE" id="PS00211">
    <property type="entry name" value="ABC_TRANSPORTER_1"/>
    <property type="match status" value="1"/>
</dbReference>
<sequence length="537" mass="60422">MIAKEQINEKTSNIDENIPLIEISNITKTYKHKNALDDVSLVINPGDRIGIIGPNGGGKSTLSEILGGIRKPTSGKIKRQENMTIGLQFQESKYPIGITVLDMIKYYLETFNIPMNEGKLIEILRKFQIENYKNKFLEGLSGGQQQRVNILLSLIHNPDLVIFDEISTGLDIEVRSEIFDVIKENVVSKNKAMILVTHMMSEIEELCDKYIYIHNGKIREQGLVKDLVKKHGSVHNFTWKKFKEEKAADLKKDIEKADKENKNKLDRIINSEKNKGKNIPLIKLLMKYYAKGFAVPFFLFFFPLILLFLEGFVFKSMEMPGAAGSGKPGALLHNLIGSLAIMQIISVGVFIIPQTILEFKNSVLMKRIGATNIKPIFFILTVVAMGIIFMLMGFFWTLLWAGIMFGGEFGWANVALPVQFGESIPFLLLTLVQAVSMGMLLASIFKSTTTYIAVSNILYMPIAFLGGSFLPIDLIMNSPVLKYATYLNIFKYCMEPFSNAWAGRFIFDLETGIYLAVSIAMISAFTVTASFKLKWES</sequence>
<dbReference type="EMBL" id="CP012622">
    <property type="protein sequence ID" value="ALD66194.1"/>
    <property type="molecule type" value="Genomic_DNA"/>
</dbReference>
<dbReference type="GO" id="GO:0016887">
    <property type="term" value="F:ATP hydrolysis activity"/>
    <property type="evidence" value="ECO:0007669"/>
    <property type="project" value="InterPro"/>
</dbReference>
<comment type="similarity">
    <text evidence="2">Belongs to the ABC transporter superfamily.</text>
</comment>
<dbReference type="OrthoDB" id="388394at2"/>
<reference evidence="12 13" key="1">
    <citation type="journal article" date="2015" name="Genome Announc.">
        <title>Complete Genome Sequence of Spiroplasma cantharicola CC-1T (DSM 21588), a Bacterium Isolated from Soldier Beetle (Cantharis carolinus).</title>
        <authorList>
            <person name="Lo W.S."/>
            <person name="Liu P.Y."/>
            <person name="Kuo C.H."/>
        </authorList>
    </citation>
    <scope>NUCLEOTIDE SEQUENCE [LARGE SCALE GENOMIC DNA]</scope>
    <source>
        <strain evidence="12 13">CC-1</strain>
    </source>
</reference>
<dbReference type="InterPro" id="IPR017871">
    <property type="entry name" value="ABC_transporter-like_CS"/>
</dbReference>
<evidence type="ECO:0000313" key="13">
    <source>
        <dbReference type="Proteomes" id="UP000063919"/>
    </source>
</evidence>
<evidence type="ECO:0000256" key="5">
    <source>
        <dbReference type="ARBA" id="ARBA00022741"/>
    </source>
</evidence>
<accession>A0A0M3SJ65</accession>
<keyword evidence="4 10" id="KW-0812">Transmembrane</keyword>
<feature type="domain" description="ABC transporter" evidence="11">
    <location>
        <begin position="21"/>
        <end position="240"/>
    </location>
</feature>
<dbReference type="PATRIC" id="fig|362837.3.peg.285"/>
<dbReference type="InterPro" id="IPR003439">
    <property type="entry name" value="ABC_transporter-like_ATP-bd"/>
</dbReference>
<evidence type="ECO:0000256" key="6">
    <source>
        <dbReference type="ARBA" id="ARBA00022840"/>
    </source>
</evidence>
<evidence type="ECO:0000256" key="4">
    <source>
        <dbReference type="ARBA" id="ARBA00022692"/>
    </source>
</evidence>
<keyword evidence="3" id="KW-0813">Transport</keyword>
<evidence type="ECO:0000256" key="8">
    <source>
        <dbReference type="ARBA" id="ARBA00023136"/>
    </source>
</evidence>
<evidence type="ECO:0000256" key="9">
    <source>
        <dbReference type="SAM" id="Coils"/>
    </source>
</evidence>
<dbReference type="InterPro" id="IPR003593">
    <property type="entry name" value="AAA+_ATPase"/>
</dbReference>
<dbReference type="InterPro" id="IPR027417">
    <property type="entry name" value="P-loop_NTPase"/>
</dbReference>
<evidence type="ECO:0000259" key="11">
    <source>
        <dbReference type="PROSITE" id="PS50893"/>
    </source>
</evidence>
<evidence type="ECO:0000256" key="3">
    <source>
        <dbReference type="ARBA" id="ARBA00022448"/>
    </source>
</evidence>
<dbReference type="Gene3D" id="3.40.50.300">
    <property type="entry name" value="P-loop containing nucleotide triphosphate hydrolases"/>
    <property type="match status" value="1"/>
</dbReference>
<feature type="transmembrane region" description="Helical" evidence="10">
    <location>
        <begin position="513"/>
        <end position="531"/>
    </location>
</feature>
<evidence type="ECO:0000256" key="7">
    <source>
        <dbReference type="ARBA" id="ARBA00022989"/>
    </source>
</evidence>
<dbReference type="PROSITE" id="PS50893">
    <property type="entry name" value="ABC_TRANSPORTER_2"/>
    <property type="match status" value="1"/>
</dbReference>
<dbReference type="SUPFAM" id="SSF52540">
    <property type="entry name" value="P-loop containing nucleoside triphosphate hydrolases"/>
    <property type="match status" value="1"/>
</dbReference>
<evidence type="ECO:0000256" key="1">
    <source>
        <dbReference type="ARBA" id="ARBA00004141"/>
    </source>
</evidence>
<keyword evidence="6 12" id="KW-0067">ATP-binding</keyword>
<keyword evidence="7 10" id="KW-1133">Transmembrane helix</keyword>
<dbReference type="Pfam" id="PF01061">
    <property type="entry name" value="ABC2_membrane"/>
    <property type="match status" value="1"/>
</dbReference>
<dbReference type="RefSeq" id="WP_083434193.1">
    <property type="nucleotide sequence ID" value="NZ_CP012622.1"/>
</dbReference>
<dbReference type="Proteomes" id="UP000063919">
    <property type="component" value="Chromosome"/>
</dbReference>
<evidence type="ECO:0000256" key="10">
    <source>
        <dbReference type="SAM" id="Phobius"/>
    </source>
</evidence>
<keyword evidence="5" id="KW-0547">Nucleotide-binding</keyword>
<feature type="coiled-coil region" evidence="9">
    <location>
        <begin position="240"/>
        <end position="274"/>
    </location>
</feature>
<dbReference type="GO" id="GO:0140359">
    <property type="term" value="F:ABC-type transporter activity"/>
    <property type="evidence" value="ECO:0007669"/>
    <property type="project" value="InterPro"/>
</dbReference>
<dbReference type="InterPro" id="IPR050763">
    <property type="entry name" value="ABC_transporter_ATP-binding"/>
</dbReference>
<dbReference type="InterPro" id="IPR013525">
    <property type="entry name" value="ABC2_TM"/>
</dbReference>
<dbReference type="AlphaFoldDB" id="A0A0M3SJ65"/>
<dbReference type="GO" id="GO:0005524">
    <property type="term" value="F:ATP binding"/>
    <property type="evidence" value="ECO:0007669"/>
    <property type="project" value="UniProtKB-KW"/>
</dbReference>
<dbReference type="GO" id="GO:0016020">
    <property type="term" value="C:membrane"/>
    <property type="evidence" value="ECO:0007669"/>
    <property type="project" value="UniProtKB-SubCell"/>
</dbReference>